<evidence type="ECO:0000313" key="2">
    <source>
        <dbReference type="Proteomes" id="UP001164539"/>
    </source>
</evidence>
<name>A0ACC1Y892_MELAZ</name>
<gene>
    <name evidence="1" type="ORF">OWV82_010884</name>
</gene>
<accession>A0ACC1Y892</accession>
<keyword evidence="2" id="KW-1185">Reference proteome</keyword>
<dbReference type="EMBL" id="CM051398">
    <property type="protein sequence ID" value="KAJ4719284.1"/>
    <property type="molecule type" value="Genomic_DNA"/>
</dbReference>
<comment type="caution">
    <text evidence="1">The sequence shown here is derived from an EMBL/GenBank/DDBJ whole genome shotgun (WGS) entry which is preliminary data.</text>
</comment>
<organism evidence="1 2">
    <name type="scientific">Melia azedarach</name>
    <name type="common">Chinaberry tree</name>
    <dbReference type="NCBI Taxonomy" id="155640"/>
    <lineage>
        <taxon>Eukaryota</taxon>
        <taxon>Viridiplantae</taxon>
        <taxon>Streptophyta</taxon>
        <taxon>Embryophyta</taxon>
        <taxon>Tracheophyta</taxon>
        <taxon>Spermatophyta</taxon>
        <taxon>Magnoliopsida</taxon>
        <taxon>eudicotyledons</taxon>
        <taxon>Gunneridae</taxon>
        <taxon>Pentapetalae</taxon>
        <taxon>rosids</taxon>
        <taxon>malvids</taxon>
        <taxon>Sapindales</taxon>
        <taxon>Meliaceae</taxon>
        <taxon>Melia</taxon>
    </lineage>
</organism>
<protein>
    <submittedName>
        <fullName evidence="1">Methyl-CpG-binding domain protein 4-like protein</fullName>
    </submittedName>
</protein>
<sequence length="615" mass="70036">MEEAEAEAEAGGELQKKKKKSRKKTVEVALSVDKEEGLKKVKKNRKHRCAETQREGELRCSPYFQKKSSVSVNESSERNISISGFDLNALNGDGFSDDSHKLIDKEEGLKVKKKRKRRCVEKEKELKGEARCSPYFQKKCSVSVNERSERDIEINDINLNAVTGHGSTDGELKGKKKRRHRCVEKEREREGEGKLHCSPYFQKKSSISENESGERNIAVTVDRFSDGTIDKGEGLKVKKKRRHRCVETEKPREGEGELHCSPYFKKKSSISVNESSERNITINEIDMNAETGDGFSEGNPKLMKKKKKKKKKKISNDESFGMAEEEKKMKTDEPTSITNIDDVLSKFVYKCNGEIHQTKIGSHRKLKKEEIDKDSRKTSGNDEEEDTMAQVQVPKVSPYFQNSTGKLEVDSKPLKPCIKQVKVSPYFQKVSVKEGKVSKSRSSEKKVKCGLSKMEKLDEAYQRKPPDNTWKPPRSTVGLLQEDHAHDPWRVLVICMLLNRTTGMQAGRVISDLFTLCPDAKAATKVATEEIEKVIQSLGLQKKRAMMIQRFSREYLEESWTHVTQLHGIGKYAADAYAIFCTGKWDRVSPNDYMLNYYWEFLRESKGTGNSGSIL</sequence>
<reference evidence="1 2" key="1">
    <citation type="journal article" date="2023" name="Science">
        <title>Complex scaffold remodeling in plant triterpene biosynthesis.</title>
        <authorList>
            <person name="De La Pena R."/>
            <person name="Hodgson H."/>
            <person name="Liu J.C."/>
            <person name="Stephenson M.J."/>
            <person name="Martin A.C."/>
            <person name="Owen C."/>
            <person name="Harkess A."/>
            <person name="Leebens-Mack J."/>
            <person name="Jimenez L.E."/>
            <person name="Osbourn A."/>
            <person name="Sattely E.S."/>
        </authorList>
    </citation>
    <scope>NUCLEOTIDE SEQUENCE [LARGE SCALE GENOMIC DNA]</scope>
    <source>
        <strain evidence="2">cv. JPN11</strain>
        <tissue evidence="1">Leaf</tissue>
    </source>
</reference>
<proteinExistence type="predicted"/>
<evidence type="ECO:0000313" key="1">
    <source>
        <dbReference type="EMBL" id="KAJ4719284.1"/>
    </source>
</evidence>
<dbReference type="Proteomes" id="UP001164539">
    <property type="component" value="Chromosome 5"/>
</dbReference>